<proteinExistence type="predicted"/>
<organism evidence="2 3">
    <name type="scientific">Candidatus Magasanikbacteria bacterium RIFOXYD1_FULL_40_23</name>
    <dbReference type="NCBI Taxonomy" id="1798705"/>
    <lineage>
        <taxon>Bacteria</taxon>
        <taxon>Candidatus Magasanikiibacteriota</taxon>
    </lineage>
</organism>
<keyword evidence="1" id="KW-0472">Membrane</keyword>
<comment type="caution">
    <text evidence="2">The sequence shown here is derived from an EMBL/GenBank/DDBJ whole genome shotgun (WGS) entry which is preliminary data.</text>
</comment>
<evidence type="ECO:0000313" key="3">
    <source>
        <dbReference type="Proteomes" id="UP000176634"/>
    </source>
</evidence>
<keyword evidence="1" id="KW-1133">Transmembrane helix</keyword>
<feature type="transmembrane region" description="Helical" evidence="1">
    <location>
        <begin position="274"/>
        <end position="292"/>
    </location>
</feature>
<evidence type="ECO:0000256" key="1">
    <source>
        <dbReference type="SAM" id="Phobius"/>
    </source>
</evidence>
<dbReference type="AlphaFoldDB" id="A0A1F6P8N6"/>
<dbReference type="STRING" id="1798705.A2563_02505"/>
<dbReference type="EMBL" id="MFRA01000005">
    <property type="protein sequence ID" value="OGH92526.1"/>
    <property type="molecule type" value="Genomic_DNA"/>
</dbReference>
<evidence type="ECO:0000313" key="2">
    <source>
        <dbReference type="EMBL" id="OGH92526.1"/>
    </source>
</evidence>
<feature type="transmembrane region" description="Helical" evidence="1">
    <location>
        <begin position="70"/>
        <end position="94"/>
    </location>
</feature>
<dbReference type="CDD" id="cd07326">
    <property type="entry name" value="M56_BlaR1_MecR1_like"/>
    <property type="match status" value="1"/>
</dbReference>
<reference evidence="2 3" key="1">
    <citation type="journal article" date="2016" name="Nat. Commun.">
        <title>Thousands of microbial genomes shed light on interconnected biogeochemical processes in an aquifer system.</title>
        <authorList>
            <person name="Anantharaman K."/>
            <person name="Brown C.T."/>
            <person name="Hug L.A."/>
            <person name="Sharon I."/>
            <person name="Castelle C.J."/>
            <person name="Probst A.J."/>
            <person name="Thomas B.C."/>
            <person name="Singh A."/>
            <person name="Wilkins M.J."/>
            <person name="Karaoz U."/>
            <person name="Brodie E.L."/>
            <person name="Williams K.H."/>
            <person name="Hubbard S.S."/>
            <person name="Banfield J.F."/>
        </authorList>
    </citation>
    <scope>NUCLEOTIDE SEQUENCE [LARGE SCALE GENOMIC DNA]</scope>
</reference>
<name>A0A1F6P8N6_9BACT</name>
<gene>
    <name evidence="2" type="ORF">A2563_02505</name>
</gene>
<dbReference type="Proteomes" id="UP000176634">
    <property type="component" value="Unassembled WGS sequence"/>
</dbReference>
<keyword evidence="1" id="KW-0812">Transmembrane</keyword>
<sequence>MKLNMRQKSNWLFGQIVVLGAVLTLLVTGLFYKIYNFAFGTLGNIALNRIQNACGCQITPSASNSTLTGFAILLGVSLAISFLFTLSKIIISLIKTKKFINLQKINFIKNSKKLTQVAATIGIENRVIEVNTTQPIIFCHGLKNEKIYISSTVVDALSFAQLQAALLHETHHLLTKEPARLLTLKLVGIFGFIPGINSLIKKYLSFSEIAADELATDNFKERNHLANAMAKILELEEKNIIQKELAVSFFSQITEDRVLNLSETDYKPTFKKELLKAALGMAGAVALVLFFSSNLNIQQAKAQEIYTKSGCAEKIYQIEKCENGWTKCADKIFHENKITCQKSIKYFDKLKDLD</sequence>
<dbReference type="PANTHER" id="PTHR34978">
    <property type="entry name" value="POSSIBLE SENSOR-TRANSDUCER PROTEIN BLAR"/>
    <property type="match status" value="1"/>
</dbReference>
<dbReference type="InterPro" id="IPR052173">
    <property type="entry name" value="Beta-lactam_resp_regulator"/>
</dbReference>
<accession>A0A1F6P8N6</accession>
<evidence type="ECO:0008006" key="4">
    <source>
        <dbReference type="Google" id="ProtNLM"/>
    </source>
</evidence>
<protein>
    <recommendedName>
        <fullName evidence="4">Peptidase M56 domain-containing protein</fullName>
    </recommendedName>
</protein>
<feature type="transmembrane region" description="Helical" evidence="1">
    <location>
        <begin position="12"/>
        <end position="32"/>
    </location>
</feature>
<dbReference type="PANTHER" id="PTHR34978:SF3">
    <property type="entry name" value="SLR0241 PROTEIN"/>
    <property type="match status" value="1"/>
</dbReference>